<evidence type="ECO:0000256" key="1">
    <source>
        <dbReference type="ARBA" id="ARBA00023125"/>
    </source>
</evidence>
<dbReference type="InterPro" id="IPR050109">
    <property type="entry name" value="HTH-type_TetR-like_transc_reg"/>
</dbReference>
<evidence type="ECO:0000313" key="4">
    <source>
        <dbReference type="EMBL" id="AMS43383.1"/>
    </source>
</evidence>
<proteinExistence type="predicted"/>
<dbReference type="RefSeq" id="WP_067963964.1">
    <property type="nucleotide sequence ID" value="NZ_JACICB010000008.1"/>
</dbReference>
<dbReference type="GO" id="GO:0000976">
    <property type="term" value="F:transcription cis-regulatory region binding"/>
    <property type="evidence" value="ECO:0007669"/>
    <property type="project" value="TreeGrafter"/>
</dbReference>
<dbReference type="InterPro" id="IPR001647">
    <property type="entry name" value="HTH_TetR"/>
</dbReference>
<evidence type="ECO:0000256" key="2">
    <source>
        <dbReference type="PROSITE-ProRule" id="PRU00335"/>
    </source>
</evidence>
<evidence type="ECO:0000259" key="3">
    <source>
        <dbReference type="PROSITE" id="PS50977"/>
    </source>
</evidence>
<organism evidence="4 5">
    <name type="scientific">Aminobacter aminovorans</name>
    <name type="common">Chelatobacter heintzii</name>
    <dbReference type="NCBI Taxonomy" id="83263"/>
    <lineage>
        <taxon>Bacteria</taxon>
        <taxon>Pseudomonadati</taxon>
        <taxon>Pseudomonadota</taxon>
        <taxon>Alphaproteobacteria</taxon>
        <taxon>Hyphomicrobiales</taxon>
        <taxon>Phyllobacteriaceae</taxon>
        <taxon>Aminobacter</taxon>
    </lineage>
</organism>
<accession>A0AAC8YRW8</accession>
<dbReference type="GO" id="GO:0003700">
    <property type="term" value="F:DNA-binding transcription factor activity"/>
    <property type="evidence" value="ECO:0007669"/>
    <property type="project" value="TreeGrafter"/>
</dbReference>
<dbReference type="Gene3D" id="1.10.357.10">
    <property type="entry name" value="Tetracycline Repressor, domain 2"/>
    <property type="match status" value="1"/>
</dbReference>
<evidence type="ECO:0000313" key="5">
    <source>
        <dbReference type="Proteomes" id="UP000075755"/>
    </source>
</evidence>
<gene>
    <name evidence="4" type="ORF">AA2016_4471</name>
</gene>
<dbReference type="Proteomes" id="UP000075755">
    <property type="component" value="Chromosome"/>
</dbReference>
<dbReference type="Pfam" id="PF00440">
    <property type="entry name" value="TetR_N"/>
    <property type="match status" value="1"/>
</dbReference>
<dbReference type="PANTHER" id="PTHR30055">
    <property type="entry name" value="HTH-TYPE TRANSCRIPTIONAL REGULATOR RUTR"/>
    <property type="match status" value="1"/>
</dbReference>
<dbReference type="PANTHER" id="PTHR30055:SF223">
    <property type="entry name" value="HTH-TYPE TRANSCRIPTIONAL REGULATOR UIDR"/>
    <property type="match status" value="1"/>
</dbReference>
<dbReference type="PRINTS" id="PR00455">
    <property type="entry name" value="HTHTETR"/>
</dbReference>
<name>A0AAC8YRW8_AMIAI</name>
<dbReference type="AlphaFoldDB" id="A0AAC8YRW8"/>
<feature type="DNA-binding region" description="H-T-H motif" evidence="2">
    <location>
        <begin position="29"/>
        <end position="48"/>
    </location>
</feature>
<dbReference type="SUPFAM" id="SSF46689">
    <property type="entry name" value="Homeodomain-like"/>
    <property type="match status" value="1"/>
</dbReference>
<dbReference type="EMBL" id="CP015005">
    <property type="protein sequence ID" value="AMS43383.1"/>
    <property type="molecule type" value="Genomic_DNA"/>
</dbReference>
<reference evidence="4 5" key="1">
    <citation type="submission" date="2016-03" db="EMBL/GenBank/DDBJ databases">
        <title>Complete genome of Aminobacter aminovorans KCTC 2477.</title>
        <authorList>
            <person name="Kim K.M."/>
        </authorList>
    </citation>
    <scope>NUCLEOTIDE SEQUENCE [LARGE SCALE GENOMIC DNA]</scope>
    <source>
        <strain evidence="4 5">KCTC 2477</strain>
    </source>
</reference>
<dbReference type="KEGG" id="aak:AA2016_4471"/>
<feature type="domain" description="HTH tetR-type" evidence="3">
    <location>
        <begin position="6"/>
        <end position="66"/>
    </location>
</feature>
<dbReference type="InterPro" id="IPR009057">
    <property type="entry name" value="Homeodomain-like_sf"/>
</dbReference>
<sequence length="189" mass="20369">MKLPRDDRRSQLLDTALRIVREQGADELTLGTLALRADVSRPVVYDHFSTRAGLLLALFQRLEYNYVKQLRQELSVMPGELAAVADAIAAAYFSCLSNMGQEGPAIFAALQGSPEIALQQSRMLGEYVTIVALALQPFSSVSGETLRLLCTGLLGAAEAIARELQAGKVTDTEARTVFSTLIVGSLRGA</sequence>
<dbReference type="PROSITE" id="PS50977">
    <property type="entry name" value="HTH_TETR_2"/>
    <property type="match status" value="1"/>
</dbReference>
<keyword evidence="1 2" id="KW-0238">DNA-binding</keyword>
<protein>
    <recommendedName>
        <fullName evidence="3">HTH tetR-type domain-containing protein</fullName>
    </recommendedName>
</protein>